<keyword evidence="1" id="KW-1133">Transmembrane helix</keyword>
<dbReference type="EMBL" id="PTIS01000001">
    <property type="protein sequence ID" value="PPK49770.1"/>
    <property type="molecule type" value="Genomic_DNA"/>
</dbReference>
<dbReference type="OrthoDB" id="1934922at2"/>
<protein>
    <submittedName>
        <fullName evidence="2">Uncharacterized protein</fullName>
    </submittedName>
</protein>
<proteinExistence type="predicted"/>
<name>A0A2S6G1U5_9CLOT</name>
<dbReference type="RefSeq" id="WP_104409079.1">
    <property type="nucleotide sequence ID" value="NZ_PTIS01000001.1"/>
</dbReference>
<accession>A0A2S6G1U5</accession>
<evidence type="ECO:0000313" key="3">
    <source>
        <dbReference type="Proteomes" id="UP000239863"/>
    </source>
</evidence>
<keyword evidence="1" id="KW-0472">Membrane</keyword>
<evidence type="ECO:0000313" key="2">
    <source>
        <dbReference type="EMBL" id="PPK49770.1"/>
    </source>
</evidence>
<sequence>MFTYDKNIKRHKKGNILLGTLITMIMVFTISSFTINILKKRVDTNSLINKAVFRENNKMKEVLLTKLSFQLQSYLDKYISENHEEEISEVELLKSFKTIITYENCSIKYDNLRECINLHIKDFSGSYSNESYKCKISENKVKLIRYEGEVHDEFK</sequence>
<keyword evidence="1" id="KW-0812">Transmembrane</keyword>
<comment type="caution">
    <text evidence="2">The sequence shown here is derived from an EMBL/GenBank/DDBJ whole genome shotgun (WGS) entry which is preliminary data.</text>
</comment>
<reference evidence="2 3" key="1">
    <citation type="submission" date="2018-02" db="EMBL/GenBank/DDBJ databases">
        <title>Genomic Encyclopedia of Archaeal and Bacterial Type Strains, Phase II (KMG-II): from individual species to whole genera.</title>
        <authorList>
            <person name="Goeker M."/>
        </authorList>
    </citation>
    <scope>NUCLEOTIDE SEQUENCE [LARGE SCALE GENOMIC DNA]</scope>
    <source>
        <strain evidence="2 3">DSM 15099</strain>
    </source>
</reference>
<gene>
    <name evidence="2" type="ORF">BD821_101436</name>
</gene>
<feature type="transmembrane region" description="Helical" evidence="1">
    <location>
        <begin position="16"/>
        <end position="38"/>
    </location>
</feature>
<dbReference type="STRING" id="37659.GCA_000703125_02517"/>
<evidence type="ECO:0000256" key="1">
    <source>
        <dbReference type="SAM" id="Phobius"/>
    </source>
</evidence>
<dbReference type="AlphaFoldDB" id="A0A2S6G1U5"/>
<organism evidence="2 3">
    <name type="scientific">Clostridium algidicarnis DSM 15099</name>
    <dbReference type="NCBI Taxonomy" id="1121295"/>
    <lineage>
        <taxon>Bacteria</taxon>
        <taxon>Bacillati</taxon>
        <taxon>Bacillota</taxon>
        <taxon>Clostridia</taxon>
        <taxon>Eubacteriales</taxon>
        <taxon>Clostridiaceae</taxon>
        <taxon>Clostridium</taxon>
    </lineage>
</organism>
<dbReference type="Proteomes" id="UP000239863">
    <property type="component" value="Unassembled WGS sequence"/>
</dbReference>